<protein>
    <submittedName>
        <fullName evidence="2">Uncharacterized protein</fullName>
    </submittedName>
</protein>
<evidence type="ECO:0000256" key="1">
    <source>
        <dbReference type="SAM" id="MobiDB-lite"/>
    </source>
</evidence>
<accession>A0AAV4TW29</accession>
<evidence type="ECO:0000313" key="2">
    <source>
        <dbReference type="EMBL" id="GIY49691.1"/>
    </source>
</evidence>
<feature type="region of interest" description="Disordered" evidence="1">
    <location>
        <begin position="1"/>
        <end position="36"/>
    </location>
</feature>
<reference evidence="2 3" key="1">
    <citation type="submission" date="2021-06" db="EMBL/GenBank/DDBJ databases">
        <title>Caerostris extrusa draft genome.</title>
        <authorList>
            <person name="Kono N."/>
            <person name="Arakawa K."/>
        </authorList>
    </citation>
    <scope>NUCLEOTIDE SEQUENCE [LARGE SCALE GENOMIC DNA]</scope>
</reference>
<gene>
    <name evidence="2" type="ORF">CEXT_156541</name>
</gene>
<comment type="caution">
    <text evidence="2">The sequence shown here is derived from an EMBL/GenBank/DDBJ whole genome shotgun (WGS) entry which is preliminary data.</text>
</comment>
<name>A0AAV4TW29_CAEEX</name>
<dbReference type="AlphaFoldDB" id="A0AAV4TW29"/>
<organism evidence="2 3">
    <name type="scientific">Caerostris extrusa</name>
    <name type="common">Bark spider</name>
    <name type="synonym">Caerostris bankana</name>
    <dbReference type="NCBI Taxonomy" id="172846"/>
    <lineage>
        <taxon>Eukaryota</taxon>
        <taxon>Metazoa</taxon>
        <taxon>Ecdysozoa</taxon>
        <taxon>Arthropoda</taxon>
        <taxon>Chelicerata</taxon>
        <taxon>Arachnida</taxon>
        <taxon>Araneae</taxon>
        <taxon>Araneomorphae</taxon>
        <taxon>Entelegynae</taxon>
        <taxon>Araneoidea</taxon>
        <taxon>Araneidae</taxon>
        <taxon>Caerostris</taxon>
    </lineage>
</organism>
<proteinExistence type="predicted"/>
<keyword evidence="3" id="KW-1185">Reference proteome</keyword>
<dbReference type="EMBL" id="BPLR01011865">
    <property type="protein sequence ID" value="GIY49691.1"/>
    <property type="molecule type" value="Genomic_DNA"/>
</dbReference>
<sequence>MARRAKGAVPIDWGRRPPLRPPRGPVVSTGIGGPERNARNSACPHVYWTSMAQSRGDGSVSSVCFQLGNRESMSVKVNVNGLKNPFQSHQPPAQSNSSISKTLLETPVSLEPSYLAQNISLHPSQKRISNSSSFLMSVQTGPGTMARRAKGAILIDWGRRPPLRPPRGPVVSSAFNCPRHPLLIKQCAFHAVNSFRIALEAVLLSAVLRMLAHTSIGRRWPNERGMALSLVSVSSRGNRESSMACLLKLYRDCEKRYFCLWFDQEILGMLALFWL</sequence>
<dbReference type="Proteomes" id="UP001054945">
    <property type="component" value="Unassembled WGS sequence"/>
</dbReference>
<evidence type="ECO:0000313" key="3">
    <source>
        <dbReference type="Proteomes" id="UP001054945"/>
    </source>
</evidence>